<sequence length="133" mass="15048">MSSLNPDKVKLQLVELEQQLFQPETRACPERLAALIADDFEEINAAGQRYGKEPVLQRLPGEQAPKIQAGNYQLRLLGPDHAQLLYLAIVTRAGAEPAYSQRCSIWRRQQQHWQMIYHQGTNCAAFDAAFLQG</sequence>
<keyword evidence="3" id="KW-1185">Reference proteome</keyword>
<organism evidence="2 3">
    <name type="scientific">Rheinheimera marina</name>
    <dbReference type="NCBI Taxonomy" id="1774958"/>
    <lineage>
        <taxon>Bacteria</taxon>
        <taxon>Pseudomonadati</taxon>
        <taxon>Pseudomonadota</taxon>
        <taxon>Gammaproteobacteria</taxon>
        <taxon>Chromatiales</taxon>
        <taxon>Chromatiaceae</taxon>
        <taxon>Rheinheimera</taxon>
    </lineage>
</organism>
<dbReference type="InterPro" id="IPR032710">
    <property type="entry name" value="NTF2-like_dom_sf"/>
</dbReference>
<evidence type="ECO:0000313" key="2">
    <source>
        <dbReference type="EMBL" id="MFC4653893.1"/>
    </source>
</evidence>
<dbReference type="SUPFAM" id="SSF54427">
    <property type="entry name" value="NTF2-like"/>
    <property type="match status" value="1"/>
</dbReference>
<proteinExistence type="predicted"/>
<dbReference type="Proteomes" id="UP001595962">
    <property type="component" value="Unassembled WGS sequence"/>
</dbReference>
<accession>A0ABV9JGQ0</accession>
<comment type="caution">
    <text evidence="2">The sequence shown here is derived from an EMBL/GenBank/DDBJ whole genome shotgun (WGS) entry which is preliminary data.</text>
</comment>
<dbReference type="InterPro" id="IPR027843">
    <property type="entry name" value="DUF4440"/>
</dbReference>
<feature type="domain" description="DUF4440" evidence="1">
    <location>
        <begin position="14"/>
        <end position="115"/>
    </location>
</feature>
<name>A0ABV9JGQ0_9GAMM</name>
<protein>
    <submittedName>
        <fullName evidence="2">DUF4440 domain-containing protein</fullName>
    </submittedName>
</protein>
<dbReference type="RefSeq" id="WP_377331479.1">
    <property type="nucleotide sequence ID" value="NZ_JBHSGB010000002.1"/>
</dbReference>
<dbReference type="Gene3D" id="3.10.450.50">
    <property type="match status" value="1"/>
</dbReference>
<reference evidence="3" key="1">
    <citation type="journal article" date="2019" name="Int. J. Syst. Evol. Microbiol.">
        <title>The Global Catalogue of Microorganisms (GCM) 10K type strain sequencing project: providing services to taxonomists for standard genome sequencing and annotation.</title>
        <authorList>
            <consortium name="The Broad Institute Genomics Platform"/>
            <consortium name="The Broad Institute Genome Sequencing Center for Infectious Disease"/>
            <person name="Wu L."/>
            <person name="Ma J."/>
        </authorList>
    </citation>
    <scope>NUCLEOTIDE SEQUENCE [LARGE SCALE GENOMIC DNA]</scope>
    <source>
        <strain evidence="3">DT28</strain>
    </source>
</reference>
<dbReference type="Pfam" id="PF14534">
    <property type="entry name" value="DUF4440"/>
    <property type="match status" value="1"/>
</dbReference>
<dbReference type="EMBL" id="JBHSGB010000002">
    <property type="protein sequence ID" value="MFC4653893.1"/>
    <property type="molecule type" value="Genomic_DNA"/>
</dbReference>
<evidence type="ECO:0000313" key="3">
    <source>
        <dbReference type="Proteomes" id="UP001595962"/>
    </source>
</evidence>
<gene>
    <name evidence="2" type="ORF">ACFO3I_02520</name>
</gene>
<evidence type="ECO:0000259" key="1">
    <source>
        <dbReference type="Pfam" id="PF14534"/>
    </source>
</evidence>